<sequence>MFGTAEPSSPEGAMFGAFASSEGFFYLVLWSKLSRLNEQKNYTFDEMIEHLKTLYDESVFDNLDAAQHIKEVAEFKLDSFAPSPDQQSDLSTSTSKNDELTSELSSLTDERRTKKISVTTTQRKARTRTQTPYSPASTLNSSRSQSQPNDVRRRGRRAKDTVDIPPQEKNNKKITTRQQRTSNSENSGPSLSSAKPNEPISTRSRKTP</sequence>
<accession>A0A813S098</accession>
<dbReference type="AlphaFoldDB" id="A0A813S098"/>
<organism evidence="2 6">
    <name type="scientific">Didymodactylos carnosus</name>
    <dbReference type="NCBI Taxonomy" id="1234261"/>
    <lineage>
        <taxon>Eukaryota</taxon>
        <taxon>Metazoa</taxon>
        <taxon>Spiralia</taxon>
        <taxon>Gnathifera</taxon>
        <taxon>Rotifera</taxon>
        <taxon>Eurotatoria</taxon>
        <taxon>Bdelloidea</taxon>
        <taxon>Philodinida</taxon>
        <taxon>Philodinidae</taxon>
        <taxon>Didymodactylos</taxon>
    </lineage>
</organism>
<evidence type="ECO:0000313" key="4">
    <source>
        <dbReference type="EMBL" id="CAF3574548.1"/>
    </source>
</evidence>
<dbReference type="EMBL" id="CAJNOK010003488">
    <property type="protein sequence ID" value="CAF0903177.1"/>
    <property type="molecule type" value="Genomic_DNA"/>
</dbReference>
<feature type="compositionally biased region" description="Low complexity" evidence="1">
    <location>
        <begin position="182"/>
        <end position="193"/>
    </location>
</feature>
<dbReference type="Proteomes" id="UP000682733">
    <property type="component" value="Unassembled WGS sequence"/>
</dbReference>
<dbReference type="EMBL" id="CAJOBA010003489">
    <property type="protein sequence ID" value="CAF3683516.1"/>
    <property type="molecule type" value="Genomic_DNA"/>
</dbReference>
<feature type="region of interest" description="Disordered" evidence="1">
    <location>
        <begin position="80"/>
        <end position="208"/>
    </location>
</feature>
<keyword evidence="6" id="KW-1185">Reference proteome</keyword>
<feature type="compositionally biased region" description="Polar residues" evidence="1">
    <location>
        <begin position="84"/>
        <end position="95"/>
    </location>
</feature>
<evidence type="ECO:0000313" key="2">
    <source>
        <dbReference type="EMBL" id="CAF0790314.1"/>
    </source>
</evidence>
<dbReference type="Proteomes" id="UP000663829">
    <property type="component" value="Unassembled WGS sequence"/>
</dbReference>
<proteinExistence type="predicted"/>
<name>A0A813S098_9BILA</name>
<protein>
    <submittedName>
        <fullName evidence="2">Uncharacterized protein</fullName>
    </submittedName>
</protein>
<evidence type="ECO:0000256" key="1">
    <source>
        <dbReference type="SAM" id="MobiDB-lite"/>
    </source>
</evidence>
<dbReference type="Proteomes" id="UP000677228">
    <property type="component" value="Unassembled WGS sequence"/>
</dbReference>
<evidence type="ECO:0000313" key="5">
    <source>
        <dbReference type="EMBL" id="CAF3683516.1"/>
    </source>
</evidence>
<dbReference type="EMBL" id="CAJOBC010000345">
    <property type="protein sequence ID" value="CAF3574548.1"/>
    <property type="molecule type" value="Genomic_DNA"/>
</dbReference>
<dbReference type="EMBL" id="CAJNOQ010000345">
    <property type="protein sequence ID" value="CAF0790314.1"/>
    <property type="molecule type" value="Genomic_DNA"/>
</dbReference>
<reference evidence="2" key="1">
    <citation type="submission" date="2021-02" db="EMBL/GenBank/DDBJ databases">
        <authorList>
            <person name="Nowell W R."/>
        </authorList>
    </citation>
    <scope>NUCLEOTIDE SEQUENCE</scope>
</reference>
<dbReference type="Proteomes" id="UP000681722">
    <property type="component" value="Unassembled WGS sequence"/>
</dbReference>
<comment type="caution">
    <text evidence="2">The sequence shown here is derived from an EMBL/GenBank/DDBJ whole genome shotgun (WGS) entry which is preliminary data.</text>
</comment>
<evidence type="ECO:0000313" key="6">
    <source>
        <dbReference type="Proteomes" id="UP000663829"/>
    </source>
</evidence>
<feature type="compositionally biased region" description="Polar residues" evidence="1">
    <location>
        <begin position="132"/>
        <end position="149"/>
    </location>
</feature>
<gene>
    <name evidence="2" type="ORF">GPM918_LOCUS2965</name>
    <name evidence="3" type="ORF">OVA965_LOCUS9729</name>
    <name evidence="4" type="ORF">SRO942_LOCUS2965</name>
    <name evidence="5" type="ORF">TMI583_LOCUS9725</name>
</gene>
<evidence type="ECO:0000313" key="3">
    <source>
        <dbReference type="EMBL" id="CAF0903177.1"/>
    </source>
</evidence>